<keyword evidence="2" id="KW-1185">Reference proteome</keyword>
<dbReference type="RefSeq" id="WP_342757226.1">
    <property type="nucleotide sequence ID" value="NZ_CP146256.1"/>
</dbReference>
<evidence type="ECO:0000313" key="1">
    <source>
        <dbReference type="EMBL" id="XAH73622.1"/>
    </source>
</evidence>
<dbReference type="Proteomes" id="UP001451571">
    <property type="component" value="Chromosome"/>
</dbReference>
<reference evidence="1 2" key="1">
    <citation type="submission" date="2024-02" db="EMBL/GenBank/DDBJ databases">
        <title>Bacterial strain from lacustrine sediment.</title>
        <authorList>
            <person name="Petit C."/>
            <person name="Fadhlaoui K."/>
        </authorList>
    </citation>
    <scope>NUCLEOTIDE SEQUENCE [LARGE SCALE GENOMIC DNA]</scope>
    <source>
        <strain evidence="1 2">IPX-CK</strain>
    </source>
</reference>
<accession>A0ABZ3ETT9</accession>
<dbReference type="EMBL" id="CP146256">
    <property type="protein sequence ID" value="XAH73622.1"/>
    <property type="molecule type" value="Genomic_DNA"/>
</dbReference>
<sequence length="47" mass="5637">MDGIGKMWYLDCICEFDSVRNSMKSKSGIIECERRKTYDRDEEDINR</sequence>
<protein>
    <submittedName>
        <fullName evidence="1">Uncharacterized protein</fullName>
    </submittedName>
</protein>
<proteinExistence type="predicted"/>
<gene>
    <name evidence="1" type="ORF">V6984_19305</name>
</gene>
<name>A0ABZ3ETT9_9FIRM</name>
<organism evidence="1 2">
    <name type="scientific">Kineothrix sedimenti</name>
    <dbReference type="NCBI Taxonomy" id="3123317"/>
    <lineage>
        <taxon>Bacteria</taxon>
        <taxon>Bacillati</taxon>
        <taxon>Bacillota</taxon>
        <taxon>Clostridia</taxon>
        <taxon>Lachnospirales</taxon>
        <taxon>Lachnospiraceae</taxon>
        <taxon>Kineothrix</taxon>
    </lineage>
</organism>
<evidence type="ECO:0000313" key="2">
    <source>
        <dbReference type="Proteomes" id="UP001451571"/>
    </source>
</evidence>